<sequence length="122" mass="12473">MTIFDTIGGAPAVQAAVDDFYVRVLADTALAPVFASTDLNRLKAHQRAFIAAAIGGPQPYAGRDMATAHAGLGITDAQFDTVVGHLVDTLTGLGVPGDTIAQIGATLAPLRTDIVTAETKVA</sequence>
<evidence type="ECO:0000256" key="2">
    <source>
        <dbReference type="ARBA" id="ARBA00022448"/>
    </source>
</evidence>
<evidence type="ECO:0000256" key="6">
    <source>
        <dbReference type="PIRNR" id="PIRNR002030"/>
    </source>
</evidence>
<keyword evidence="6" id="KW-0561">Oxygen transport</keyword>
<evidence type="ECO:0000256" key="5">
    <source>
        <dbReference type="ARBA" id="ARBA00023004"/>
    </source>
</evidence>
<dbReference type="EMBL" id="BLPF01000002">
    <property type="protein sequence ID" value="GFJ81940.1"/>
    <property type="molecule type" value="Genomic_DNA"/>
</dbReference>
<comment type="caution">
    <text evidence="9">The sequence shown here is derived from an EMBL/GenBank/DDBJ whole genome shotgun (WGS) entry which is preliminary data.</text>
</comment>
<comment type="similarity">
    <text evidence="1 6">Belongs to the truncated hemoglobin family. Group I subfamily.</text>
</comment>
<proteinExistence type="inferred from homology"/>
<evidence type="ECO:0000256" key="1">
    <source>
        <dbReference type="ARBA" id="ARBA00009660"/>
    </source>
</evidence>
<dbReference type="GO" id="GO:0020037">
    <property type="term" value="F:heme binding"/>
    <property type="evidence" value="ECO:0007669"/>
    <property type="project" value="InterPro"/>
</dbReference>
<reference evidence="9 10" key="1">
    <citation type="submission" date="2020-03" db="EMBL/GenBank/DDBJ databases">
        <title>Whole genome shotgun sequence of Phytohabitans houttuyneae NBRC 108639.</title>
        <authorList>
            <person name="Komaki H."/>
            <person name="Tamura T."/>
        </authorList>
    </citation>
    <scope>NUCLEOTIDE SEQUENCE [LARGE SCALE GENOMIC DNA]</scope>
    <source>
        <strain evidence="9 10">NBRC 108639</strain>
    </source>
</reference>
<dbReference type="Pfam" id="PF01152">
    <property type="entry name" value="Bac_globin"/>
    <property type="match status" value="1"/>
</dbReference>
<gene>
    <name evidence="9" type="primary">glbN_1</name>
    <name evidence="9" type="ORF">Phou_061200</name>
</gene>
<feature type="binding site" description="distal binding residue" evidence="8">
    <location>
        <position position="69"/>
    </location>
    <ligand>
        <name>heme</name>
        <dbReference type="ChEBI" id="CHEBI:30413"/>
    </ligand>
    <ligandPart>
        <name>Fe</name>
        <dbReference type="ChEBI" id="CHEBI:18248"/>
    </ligandPart>
</feature>
<evidence type="ECO:0000313" key="10">
    <source>
        <dbReference type="Proteomes" id="UP000482800"/>
    </source>
</evidence>
<name>A0A6V8KER6_9ACTN</name>
<evidence type="ECO:0000256" key="3">
    <source>
        <dbReference type="ARBA" id="ARBA00022617"/>
    </source>
</evidence>
<comment type="cofactor">
    <cofactor evidence="7">
        <name>heme</name>
        <dbReference type="ChEBI" id="CHEBI:30413"/>
    </cofactor>
    <text evidence="7">Binds 1 heme group per subunit.</text>
</comment>
<keyword evidence="5 6" id="KW-0408">Iron</keyword>
<keyword evidence="3 6" id="KW-0349">Heme</keyword>
<dbReference type="AlphaFoldDB" id="A0A6V8KER6"/>
<accession>A0A6V8KER6</accession>
<dbReference type="PIRSF" id="PIRSF002030">
    <property type="entry name" value="Globin_Protozoa/Cyanobacteria"/>
    <property type="match status" value="1"/>
</dbReference>
<evidence type="ECO:0000256" key="8">
    <source>
        <dbReference type="PIRSR" id="PIRSR601486-1"/>
    </source>
</evidence>
<evidence type="ECO:0000313" key="9">
    <source>
        <dbReference type="EMBL" id="GFJ81940.1"/>
    </source>
</evidence>
<dbReference type="InterPro" id="IPR001486">
    <property type="entry name" value="Hemoglobin_trunc"/>
</dbReference>
<dbReference type="GO" id="GO:0046872">
    <property type="term" value="F:metal ion binding"/>
    <property type="evidence" value="ECO:0007669"/>
    <property type="project" value="UniProtKB-UniRule"/>
</dbReference>
<protein>
    <recommendedName>
        <fullName evidence="6">Group 1 truncated hemoglobin</fullName>
    </recommendedName>
</protein>
<evidence type="ECO:0000256" key="7">
    <source>
        <dbReference type="PIRSR" id="PIRSR002030-1"/>
    </source>
</evidence>
<reference evidence="9 10" key="2">
    <citation type="submission" date="2020-03" db="EMBL/GenBank/DDBJ databases">
        <authorList>
            <person name="Ichikawa N."/>
            <person name="Kimura A."/>
            <person name="Kitahashi Y."/>
            <person name="Uohara A."/>
        </authorList>
    </citation>
    <scope>NUCLEOTIDE SEQUENCE [LARGE SCALE GENOMIC DNA]</scope>
    <source>
        <strain evidence="9 10">NBRC 108639</strain>
    </source>
</reference>
<dbReference type="InterPro" id="IPR012292">
    <property type="entry name" value="Globin/Proto"/>
</dbReference>
<organism evidence="9 10">
    <name type="scientific">Phytohabitans houttuyneae</name>
    <dbReference type="NCBI Taxonomy" id="1076126"/>
    <lineage>
        <taxon>Bacteria</taxon>
        <taxon>Bacillati</taxon>
        <taxon>Actinomycetota</taxon>
        <taxon>Actinomycetes</taxon>
        <taxon>Micromonosporales</taxon>
        <taxon>Micromonosporaceae</taxon>
    </lineage>
</organism>
<dbReference type="Proteomes" id="UP000482800">
    <property type="component" value="Unassembled WGS sequence"/>
</dbReference>
<dbReference type="CDD" id="cd00454">
    <property type="entry name" value="TrHb1_N"/>
    <property type="match status" value="1"/>
</dbReference>
<keyword evidence="10" id="KW-1185">Reference proteome</keyword>
<keyword evidence="4 6" id="KW-0479">Metal-binding</keyword>
<dbReference type="SUPFAM" id="SSF46458">
    <property type="entry name" value="Globin-like"/>
    <property type="match status" value="1"/>
</dbReference>
<dbReference type="InterPro" id="IPR009050">
    <property type="entry name" value="Globin-like_sf"/>
</dbReference>
<dbReference type="GO" id="GO:0019825">
    <property type="term" value="F:oxygen binding"/>
    <property type="evidence" value="ECO:0007669"/>
    <property type="project" value="InterPro"/>
</dbReference>
<keyword evidence="2 6" id="KW-0813">Transport</keyword>
<feature type="binding site" description="distal binding residue" evidence="8">
    <location>
        <position position="45"/>
    </location>
    <ligand>
        <name>heme</name>
        <dbReference type="ChEBI" id="CHEBI:30413"/>
    </ligand>
    <ligandPart>
        <name>Fe</name>
        <dbReference type="ChEBI" id="CHEBI:18248"/>
    </ligandPart>
</feature>
<dbReference type="Gene3D" id="1.10.490.10">
    <property type="entry name" value="Globins"/>
    <property type="match status" value="1"/>
</dbReference>
<feature type="binding site" description="proximal binding residue" evidence="7">
    <location>
        <position position="69"/>
    </location>
    <ligand>
        <name>heme</name>
        <dbReference type="ChEBI" id="CHEBI:30413"/>
    </ligand>
    <ligandPart>
        <name>Fe</name>
        <dbReference type="ChEBI" id="CHEBI:18248"/>
    </ligandPart>
</feature>
<dbReference type="RefSeq" id="WP_173061807.1">
    <property type="nucleotide sequence ID" value="NZ_BAABGO010000157.1"/>
</dbReference>
<evidence type="ECO:0000256" key="4">
    <source>
        <dbReference type="ARBA" id="ARBA00022723"/>
    </source>
</evidence>
<dbReference type="GO" id="GO:0005344">
    <property type="term" value="F:oxygen carrier activity"/>
    <property type="evidence" value="ECO:0007669"/>
    <property type="project" value="UniProtKB-UniRule"/>
</dbReference>
<dbReference type="InterPro" id="IPR016339">
    <property type="entry name" value="Hemoglobin_trunc_I"/>
</dbReference>